<evidence type="ECO:0000313" key="6">
    <source>
        <dbReference type="Proteomes" id="UP000011750"/>
    </source>
</evidence>
<organism evidence="5 6">
    <name type="scientific">Brassica campestris</name>
    <name type="common">Field mustard</name>
    <dbReference type="NCBI Taxonomy" id="3711"/>
    <lineage>
        <taxon>Eukaryota</taxon>
        <taxon>Viridiplantae</taxon>
        <taxon>Streptophyta</taxon>
        <taxon>Embryophyta</taxon>
        <taxon>Tracheophyta</taxon>
        <taxon>Spermatophyta</taxon>
        <taxon>Magnoliopsida</taxon>
        <taxon>eudicotyledons</taxon>
        <taxon>Gunneridae</taxon>
        <taxon>Pentapetalae</taxon>
        <taxon>rosids</taxon>
        <taxon>malvids</taxon>
        <taxon>Brassicales</taxon>
        <taxon>Brassicaceae</taxon>
        <taxon>Brassiceae</taxon>
        <taxon>Brassica</taxon>
    </lineage>
</organism>
<dbReference type="PANTHER" id="PTHR10366">
    <property type="entry name" value="NAD DEPENDENT EPIMERASE/DEHYDRATASE"/>
    <property type="match status" value="1"/>
</dbReference>
<dbReference type="InterPro" id="IPR050425">
    <property type="entry name" value="NAD(P)_dehydrat-like"/>
</dbReference>
<reference evidence="5 6" key="1">
    <citation type="journal article" date="2011" name="Nat. Genet.">
        <title>The genome of the mesopolyploid crop species Brassica rapa.</title>
        <authorList>
            <consortium name="Brassica rapa Genome Sequencing Project Consortium"/>
            <person name="Wang X."/>
            <person name="Wang H."/>
            <person name="Wang J."/>
            <person name="Sun R."/>
            <person name="Wu J."/>
            <person name="Liu S."/>
            <person name="Bai Y."/>
            <person name="Mun J.H."/>
            <person name="Bancroft I."/>
            <person name="Cheng F."/>
            <person name="Huang S."/>
            <person name="Li X."/>
            <person name="Hua W."/>
            <person name="Wang J."/>
            <person name="Wang X."/>
            <person name="Freeling M."/>
            <person name="Pires J.C."/>
            <person name="Paterson A.H."/>
            <person name="Chalhoub B."/>
            <person name="Wang B."/>
            <person name="Hayward A."/>
            <person name="Sharpe A.G."/>
            <person name="Park B.S."/>
            <person name="Weisshaar B."/>
            <person name="Liu B."/>
            <person name="Li B."/>
            <person name="Liu B."/>
            <person name="Tong C."/>
            <person name="Song C."/>
            <person name="Duran C."/>
            <person name="Peng C."/>
            <person name="Geng C."/>
            <person name="Koh C."/>
            <person name="Lin C."/>
            <person name="Edwards D."/>
            <person name="Mu D."/>
            <person name="Shen D."/>
            <person name="Soumpourou E."/>
            <person name="Li F."/>
            <person name="Fraser F."/>
            <person name="Conant G."/>
            <person name="Lassalle G."/>
            <person name="King G.J."/>
            <person name="Bonnema G."/>
            <person name="Tang H."/>
            <person name="Wang H."/>
            <person name="Belcram H."/>
            <person name="Zhou H."/>
            <person name="Hirakawa H."/>
            <person name="Abe H."/>
            <person name="Guo H."/>
            <person name="Wang H."/>
            <person name="Jin H."/>
            <person name="Parkin I.A."/>
            <person name="Batley J."/>
            <person name="Kim J.S."/>
            <person name="Just J."/>
            <person name="Li J."/>
            <person name="Xu J."/>
            <person name="Deng J."/>
            <person name="Kim J.A."/>
            <person name="Li J."/>
            <person name="Yu J."/>
            <person name="Meng J."/>
            <person name="Wang J."/>
            <person name="Min J."/>
            <person name="Poulain J."/>
            <person name="Wang J."/>
            <person name="Hatakeyama K."/>
            <person name="Wu K."/>
            <person name="Wang L."/>
            <person name="Fang L."/>
            <person name="Trick M."/>
            <person name="Links M.G."/>
            <person name="Zhao M."/>
            <person name="Jin M."/>
            <person name="Ramchiary N."/>
            <person name="Drou N."/>
            <person name="Berkman P.J."/>
            <person name="Cai Q."/>
            <person name="Huang Q."/>
            <person name="Li R."/>
            <person name="Tabata S."/>
            <person name="Cheng S."/>
            <person name="Zhang S."/>
            <person name="Zhang S."/>
            <person name="Huang S."/>
            <person name="Sato S."/>
            <person name="Sun S."/>
            <person name="Kwon S.J."/>
            <person name="Choi S.R."/>
            <person name="Lee T.H."/>
            <person name="Fan W."/>
            <person name="Zhao X."/>
            <person name="Tan X."/>
            <person name="Xu X."/>
            <person name="Wang Y."/>
            <person name="Qiu Y."/>
            <person name="Yin Y."/>
            <person name="Li Y."/>
            <person name="Du Y."/>
            <person name="Liao Y."/>
            <person name="Lim Y."/>
            <person name="Narusaka Y."/>
            <person name="Wang Y."/>
            <person name="Wang Z."/>
            <person name="Li Z."/>
            <person name="Wang Z."/>
            <person name="Xiong Z."/>
            <person name="Zhang Z."/>
        </authorList>
    </citation>
    <scope>NUCLEOTIDE SEQUENCE [LARGE SCALE GENOMIC DNA]</scope>
    <source>
        <strain evidence="5 6">cv. Chiifu-401-42</strain>
    </source>
</reference>
<dbReference type="eggNOG" id="KOG1502">
    <property type="taxonomic scope" value="Eukaryota"/>
</dbReference>
<dbReference type="GO" id="GO:0016616">
    <property type="term" value="F:oxidoreductase activity, acting on the CH-OH group of donors, NAD or NADP as acceptor"/>
    <property type="evidence" value="ECO:0000318"/>
    <property type="project" value="GO_Central"/>
</dbReference>
<dbReference type="HOGENOM" id="CLU_827300_0_0_1"/>
<keyword evidence="6" id="KW-1185">Reference proteome</keyword>
<dbReference type="SUPFAM" id="SSF51735">
    <property type="entry name" value="NAD(P)-binding Rossmann-fold domains"/>
    <property type="match status" value="1"/>
</dbReference>
<feature type="region of interest" description="Disordered" evidence="3">
    <location>
        <begin position="1"/>
        <end position="24"/>
    </location>
</feature>
<reference evidence="5 6" key="2">
    <citation type="journal article" date="2018" name="Hortic Res">
        <title>Improved Brassica rapa reference genome by single-molecule sequencing and chromosome conformation capture technologies.</title>
        <authorList>
            <person name="Zhang L."/>
            <person name="Cai X."/>
            <person name="Wu J."/>
            <person name="Liu M."/>
            <person name="Grob S."/>
            <person name="Cheng F."/>
            <person name="Liang J."/>
            <person name="Cai C."/>
            <person name="Liu Z."/>
            <person name="Liu B."/>
            <person name="Wang F."/>
            <person name="Li S."/>
            <person name="Liu F."/>
            <person name="Li X."/>
            <person name="Cheng L."/>
            <person name="Yang W."/>
            <person name="Li M.H."/>
            <person name="Grossniklaus U."/>
            <person name="Zheng H."/>
            <person name="Wang X."/>
        </authorList>
    </citation>
    <scope>NUCLEOTIDE SEQUENCE [LARGE SCALE GENOMIC DNA]</scope>
    <source>
        <strain evidence="5 6">cv. Chiifu-401-42</strain>
    </source>
</reference>
<dbReference type="EnsemblPlants" id="Bra030206.1">
    <property type="protein sequence ID" value="Bra030206.1-P"/>
    <property type="gene ID" value="Bra030206"/>
</dbReference>
<evidence type="ECO:0000313" key="5">
    <source>
        <dbReference type="EnsemblPlants" id="Bra030206.1-P"/>
    </source>
</evidence>
<dbReference type="Gene3D" id="3.40.50.720">
    <property type="entry name" value="NAD(P)-binding Rossmann-like Domain"/>
    <property type="match status" value="1"/>
</dbReference>
<dbReference type="InterPro" id="IPR036291">
    <property type="entry name" value="NAD(P)-bd_dom_sf"/>
</dbReference>
<dbReference type="PANTHER" id="PTHR10366:SF681">
    <property type="entry name" value="GENOME ASSEMBLY, CHROMOSOME: A03"/>
    <property type="match status" value="1"/>
</dbReference>
<dbReference type="Pfam" id="PF01370">
    <property type="entry name" value="Epimerase"/>
    <property type="match status" value="1"/>
</dbReference>
<dbReference type="Proteomes" id="UP000011750">
    <property type="component" value="Chromosome A04"/>
</dbReference>
<feature type="domain" description="NAD-dependent epimerase/dehydratase" evidence="4">
    <location>
        <begin position="43"/>
        <end position="159"/>
    </location>
</feature>
<name>M4EN36_BRACM</name>
<reference evidence="5" key="3">
    <citation type="submission" date="2023-03" db="UniProtKB">
        <authorList>
            <consortium name="EnsemblPlants"/>
        </authorList>
    </citation>
    <scope>IDENTIFICATION</scope>
    <source>
        <strain evidence="5">cv. Chiifu-401-42</strain>
    </source>
</reference>
<dbReference type="Gramene" id="Bra030206.1">
    <property type="protein sequence ID" value="Bra030206.1-P"/>
    <property type="gene ID" value="Bra030206"/>
</dbReference>
<dbReference type="InParanoid" id="M4EN36"/>
<evidence type="ECO:0000256" key="1">
    <source>
        <dbReference type="ARBA" id="ARBA00022857"/>
    </source>
</evidence>
<proteinExistence type="predicted"/>
<evidence type="ECO:0000256" key="2">
    <source>
        <dbReference type="ARBA" id="ARBA00023002"/>
    </source>
</evidence>
<accession>M4EN36</accession>
<feature type="compositionally biased region" description="Basic and acidic residues" evidence="3">
    <location>
        <begin position="14"/>
        <end position="24"/>
    </location>
</feature>
<dbReference type="InterPro" id="IPR001509">
    <property type="entry name" value="Epimerase_deHydtase"/>
</dbReference>
<keyword evidence="1" id="KW-0521">NADP</keyword>
<evidence type="ECO:0000256" key="3">
    <source>
        <dbReference type="SAM" id="MobiDB-lite"/>
    </source>
</evidence>
<feature type="region of interest" description="Disordered" evidence="3">
    <location>
        <begin position="312"/>
        <end position="336"/>
    </location>
</feature>
<sequence>MASRRTRSNYSSPLRRDMTEEKDEKIVPNLPKSVEFLSMMTSIASHVVKALLDLGHSVRTTVRDSSDEEKVRFLWELKGAKERLKIFEADLTVEGSFDEAIKGVDGVFHIASRVTLCVDSNDLEKLVDRDINGTRNLMNSCEKSRNTVKRIVLTSSSTAVRYRYDATEASPLNESHYSDLDYSKSFKALSGQVCTHLCFNTSSNCSNLKRKASAFKRLPEPTAVDDGKESATFVVFDREMIKLIKKEAKSGSCVDTLVAVGGMELPKCPQELAGNGYLFSYSGNSNKAPVVDLKSGQPTAFASSTGDAAKIALGNDGANQPGSADCRQRQNPQTPT</sequence>
<dbReference type="STRING" id="51351.M4EN36"/>
<protein>
    <recommendedName>
        <fullName evidence="4">NAD-dependent epimerase/dehydratase domain-containing protein</fullName>
    </recommendedName>
</protein>
<evidence type="ECO:0000259" key="4">
    <source>
        <dbReference type="Pfam" id="PF01370"/>
    </source>
</evidence>
<dbReference type="AlphaFoldDB" id="M4EN36"/>
<keyword evidence="2" id="KW-0560">Oxidoreductase</keyword>